<reference evidence="1 2" key="1">
    <citation type="submission" date="2018-12" db="EMBL/GenBank/DDBJ databases">
        <authorList>
            <person name="Criscuolo A."/>
        </authorList>
    </citation>
    <scope>NUCLEOTIDE SEQUENCE [LARGE SCALE GENOMIC DNA]</scope>
    <source>
        <strain evidence="1">ACIP1116281</strain>
    </source>
</reference>
<name>A0A3S4GH43_9HYPH</name>
<keyword evidence="2" id="KW-1185">Reference proteome</keyword>
<protein>
    <recommendedName>
        <fullName evidence="3">Siderophore ferric iron reductase</fullName>
    </recommendedName>
</protein>
<sequence>MTARNYLFAVHQEDVALTRLLATAASVTGFMSGAPGGPLPGWHVLGQDNTALLRTFYARLEQTYPHAGQPFYAVRLWTNLMWQPAYLAAIAVHAHGAVPELSRMAQKTSGNDINGFRLPPGPQYSADLESLIRRAGADLRIMADQVLAEINTVTKLKRVPALRLLTDRMLGIGLRLGKFQPGLSIAEQHRLCRLWLEAMGLTGQGDLEVLDLHDGRQVLISARKGCCLDYLAFPGTYCASCPKQDDTLRLDRQRRDAIAELDAAS</sequence>
<evidence type="ECO:0008006" key="3">
    <source>
        <dbReference type="Google" id="ProtNLM"/>
    </source>
</evidence>
<dbReference type="Proteomes" id="UP000268844">
    <property type="component" value="Unassembled WGS sequence"/>
</dbReference>
<proteinExistence type="predicted"/>
<dbReference type="AlphaFoldDB" id="A0A3S4GH43"/>
<organism evidence="1 2">
    <name type="scientific">Devosia equisanguinis</name>
    <dbReference type="NCBI Taxonomy" id="2490941"/>
    <lineage>
        <taxon>Bacteria</taxon>
        <taxon>Pseudomonadati</taxon>
        <taxon>Pseudomonadota</taxon>
        <taxon>Alphaproteobacteria</taxon>
        <taxon>Hyphomicrobiales</taxon>
        <taxon>Devosiaceae</taxon>
        <taxon>Devosia</taxon>
    </lineage>
</organism>
<dbReference type="EMBL" id="UZWD01000022">
    <property type="protein sequence ID" value="VDS04396.1"/>
    <property type="molecule type" value="Genomic_DNA"/>
</dbReference>
<accession>A0A3S4GH43</accession>
<dbReference type="InterPro" id="IPR023998">
    <property type="entry name" value="FCR-like"/>
</dbReference>
<dbReference type="NCBIfam" id="TIGR03950">
    <property type="entry name" value="sidero_Fe_reduc"/>
    <property type="match status" value="1"/>
</dbReference>
<gene>
    <name evidence="1" type="ORF">DEVEQU_01531</name>
</gene>
<dbReference type="RefSeq" id="WP_126149970.1">
    <property type="nucleotide sequence ID" value="NZ_JBHTMH010000003.1"/>
</dbReference>
<dbReference type="OrthoDB" id="7942745at2"/>
<evidence type="ECO:0000313" key="1">
    <source>
        <dbReference type="EMBL" id="VDS04396.1"/>
    </source>
</evidence>
<evidence type="ECO:0000313" key="2">
    <source>
        <dbReference type="Proteomes" id="UP000268844"/>
    </source>
</evidence>